<dbReference type="AlphaFoldDB" id="A0AAV9PTM6"/>
<dbReference type="EMBL" id="JAXLQG010000032">
    <property type="protein sequence ID" value="KAK5527821.1"/>
    <property type="molecule type" value="Genomic_DNA"/>
</dbReference>
<reference evidence="1 2" key="1">
    <citation type="submission" date="2023-06" db="EMBL/GenBank/DDBJ databases">
        <title>Black Yeasts Isolated from many extreme environments.</title>
        <authorList>
            <person name="Coleine C."/>
            <person name="Stajich J.E."/>
            <person name="Selbmann L."/>
        </authorList>
    </citation>
    <scope>NUCLEOTIDE SEQUENCE [LARGE SCALE GENOMIC DNA]</scope>
    <source>
        <strain evidence="1 2">CCFEE 5887</strain>
    </source>
</reference>
<protein>
    <submittedName>
        <fullName evidence="1">Uncharacterized protein</fullName>
    </submittedName>
</protein>
<name>A0AAV9PTM6_9PEZI</name>
<gene>
    <name evidence="1" type="ORF">LTR25_010864</name>
</gene>
<evidence type="ECO:0000313" key="1">
    <source>
        <dbReference type="EMBL" id="KAK5527821.1"/>
    </source>
</evidence>
<proteinExistence type="predicted"/>
<keyword evidence="2" id="KW-1185">Reference proteome</keyword>
<evidence type="ECO:0000313" key="2">
    <source>
        <dbReference type="Proteomes" id="UP001345827"/>
    </source>
</evidence>
<sequence length="211" mass="24624">MLSYALNADRIAIKQHLYDDLQYHWLYHCGQHQITGPIDRCTIRPHQYLIRPYVVNNGHNLIERHRQAVYRSMEEADYFIFDDVGLLGADFVEPTEEEWNTTRGTGPCVCQLFFPDDLTIQSRKIQFNKHIYMCLKFGAPFAIDSCMTALRIIRESLILTANWTDKTLELLCLQLAGEWGGFRVPERFYNVEETNALWQKHGMLTQPPEAP</sequence>
<dbReference type="Proteomes" id="UP001345827">
    <property type="component" value="Unassembled WGS sequence"/>
</dbReference>
<organism evidence="1 2">
    <name type="scientific">Vermiconidia calcicola</name>
    <dbReference type="NCBI Taxonomy" id="1690605"/>
    <lineage>
        <taxon>Eukaryota</taxon>
        <taxon>Fungi</taxon>
        <taxon>Dikarya</taxon>
        <taxon>Ascomycota</taxon>
        <taxon>Pezizomycotina</taxon>
        <taxon>Dothideomycetes</taxon>
        <taxon>Dothideomycetidae</taxon>
        <taxon>Mycosphaerellales</taxon>
        <taxon>Extremaceae</taxon>
        <taxon>Vermiconidia</taxon>
    </lineage>
</organism>
<accession>A0AAV9PTM6</accession>
<comment type="caution">
    <text evidence="1">The sequence shown here is derived from an EMBL/GenBank/DDBJ whole genome shotgun (WGS) entry which is preliminary data.</text>
</comment>